<sequence length="36" mass="4305">MSSFPTGRRVLFPQINEEGRSQLRSRDNKSEYFNRT</sequence>
<gene>
    <name evidence="2" type="ORF">SI8410_05007428</name>
</gene>
<keyword evidence="3" id="KW-1185">Reference proteome</keyword>
<reference evidence="2" key="1">
    <citation type="submission" date="2020-02" db="EMBL/GenBank/DDBJ databases">
        <authorList>
            <person name="Scholz U."/>
            <person name="Mascher M."/>
            <person name="Fiebig A."/>
        </authorList>
    </citation>
    <scope>NUCLEOTIDE SEQUENCE</scope>
</reference>
<protein>
    <submittedName>
        <fullName evidence="2">Uncharacterized protein</fullName>
    </submittedName>
</protein>
<feature type="region of interest" description="Disordered" evidence="1">
    <location>
        <begin position="1"/>
        <end position="36"/>
    </location>
</feature>
<proteinExistence type="predicted"/>
<evidence type="ECO:0000313" key="2">
    <source>
        <dbReference type="EMBL" id="CAA7396765.1"/>
    </source>
</evidence>
<name>A0A7I8KIE4_SPIIN</name>
<dbReference type="OrthoDB" id="581673at2759"/>
<accession>A0A7I8KIE4</accession>
<evidence type="ECO:0000256" key="1">
    <source>
        <dbReference type="SAM" id="MobiDB-lite"/>
    </source>
</evidence>
<evidence type="ECO:0000313" key="3">
    <source>
        <dbReference type="Proteomes" id="UP000663760"/>
    </source>
</evidence>
<dbReference type="EMBL" id="LR746268">
    <property type="protein sequence ID" value="CAA7396765.1"/>
    <property type="molecule type" value="Genomic_DNA"/>
</dbReference>
<dbReference type="AlphaFoldDB" id="A0A7I8KIE4"/>
<organism evidence="2 3">
    <name type="scientific">Spirodela intermedia</name>
    <name type="common">Intermediate duckweed</name>
    <dbReference type="NCBI Taxonomy" id="51605"/>
    <lineage>
        <taxon>Eukaryota</taxon>
        <taxon>Viridiplantae</taxon>
        <taxon>Streptophyta</taxon>
        <taxon>Embryophyta</taxon>
        <taxon>Tracheophyta</taxon>
        <taxon>Spermatophyta</taxon>
        <taxon>Magnoliopsida</taxon>
        <taxon>Liliopsida</taxon>
        <taxon>Araceae</taxon>
        <taxon>Lemnoideae</taxon>
        <taxon>Spirodela</taxon>
    </lineage>
</organism>
<feature type="compositionally biased region" description="Basic and acidic residues" evidence="1">
    <location>
        <begin position="17"/>
        <end position="36"/>
    </location>
</feature>
<dbReference type="Proteomes" id="UP000663760">
    <property type="component" value="Chromosome 5"/>
</dbReference>